<dbReference type="AlphaFoldDB" id="A0A9W6WUL0"/>
<comment type="caution">
    <text evidence="1">The sequence shown here is derived from an EMBL/GenBank/DDBJ whole genome shotgun (WGS) entry which is preliminary data.</text>
</comment>
<evidence type="ECO:0000313" key="2">
    <source>
        <dbReference type="Proteomes" id="UP001165121"/>
    </source>
</evidence>
<dbReference type="InterPro" id="IPR011989">
    <property type="entry name" value="ARM-like"/>
</dbReference>
<protein>
    <submittedName>
        <fullName evidence="1">Unnamed protein product</fullName>
    </submittedName>
</protein>
<evidence type="ECO:0000313" key="1">
    <source>
        <dbReference type="EMBL" id="GMF17335.1"/>
    </source>
</evidence>
<dbReference type="Proteomes" id="UP001165121">
    <property type="component" value="Unassembled WGS sequence"/>
</dbReference>
<name>A0A9W6WUL0_9STRA</name>
<dbReference type="EMBL" id="BSXT01000091">
    <property type="protein sequence ID" value="GMF17335.1"/>
    <property type="molecule type" value="Genomic_DNA"/>
</dbReference>
<reference evidence="1" key="1">
    <citation type="submission" date="2023-04" db="EMBL/GenBank/DDBJ databases">
        <title>Phytophthora fragariaefolia NBRC 109709.</title>
        <authorList>
            <person name="Ichikawa N."/>
            <person name="Sato H."/>
            <person name="Tonouchi N."/>
        </authorList>
    </citation>
    <scope>NUCLEOTIDE SEQUENCE</scope>
    <source>
        <strain evidence="1">NBRC 109709</strain>
    </source>
</reference>
<sequence length="210" mass="22662">MSTVYALLAMLQSGGGRRSPASVRHLLLELASCCRCEDAKASILADGLEPLLALAADDHELPRGDTLEVLLELLGLLLDNPKAKDKAARGGALELAVRCLHELSAASGGGRRRAKILKRALELVDLLARTPESQQQERQAIVLKQIVELLTRADEDVSVLVRAADTLGRFIDGSMERIQVAATEHAVAVLIELLRLVRVLAVCCVYRCGN</sequence>
<dbReference type="SUPFAM" id="SSF48371">
    <property type="entry name" value="ARM repeat"/>
    <property type="match status" value="1"/>
</dbReference>
<gene>
    <name evidence="1" type="ORF">Pfra01_000117300</name>
</gene>
<proteinExistence type="predicted"/>
<dbReference type="OrthoDB" id="10253041at2759"/>
<dbReference type="InterPro" id="IPR016024">
    <property type="entry name" value="ARM-type_fold"/>
</dbReference>
<dbReference type="Gene3D" id="1.25.10.10">
    <property type="entry name" value="Leucine-rich Repeat Variant"/>
    <property type="match status" value="1"/>
</dbReference>
<accession>A0A9W6WUL0</accession>
<organism evidence="1 2">
    <name type="scientific">Phytophthora fragariaefolia</name>
    <dbReference type="NCBI Taxonomy" id="1490495"/>
    <lineage>
        <taxon>Eukaryota</taxon>
        <taxon>Sar</taxon>
        <taxon>Stramenopiles</taxon>
        <taxon>Oomycota</taxon>
        <taxon>Peronosporomycetes</taxon>
        <taxon>Peronosporales</taxon>
        <taxon>Peronosporaceae</taxon>
        <taxon>Phytophthora</taxon>
    </lineage>
</organism>
<keyword evidence="2" id="KW-1185">Reference proteome</keyword>